<accession>A0ABT6LY19</accession>
<organism evidence="3 4">
    <name type="scientific">Streptomyces pseudovenezuelae</name>
    <dbReference type="NCBI Taxonomy" id="67350"/>
    <lineage>
        <taxon>Bacteria</taxon>
        <taxon>Bacillati</taxon>
        <taxon>Actinomycetota</taxon>
        <taxon>Actinomycetes</taxon>
        <taxon>Kitasatosporales</taxon>
        <taxon>Streptomycetaceae</taxon>
        <taxon>Streptomyces</taxon>
        <taxon>Streptomyces aurantiacus group</taxon>
    </lineage>
</organism>
<dbReference type="Proteomes" id="UP001160499">
    <property type="component" value="Unassembled WGS sequence"/>
</dbReference>
<comment type="caution">
    <text evidence="3">The sequence shown here is derived from an EMBL/GenBank/DDBJ whole genome shotgun (WGS) entry which is preliminary data.</text>
</comment>
<evidence type="ECO:0000259" key="2">
    <source>
        <dbReference type="Pfam" id="PF00440"/>
    </source>
</evidence>
<dbReference type="SUPFAM" id="SSF46689">
    <property type="entry name" value="Homeodomain-like"/>
    <property type="match status" value="1"/>
</dbReference>
<protein>
    <submittedName>
        <fullName evidence="3">AcrR family transcriptional regulator</fullName>
    </submittedName>
</protein>
<keyword evidence="4" id="KW-1185">Reference proteome</keyword>
<reference evidence="3 4" key="1">
    <citation type="submission" date="2023-04" db="EMBL/GenBank/DDBJ databases">
        <title>Forest soil microbial communities from Buena Vista Peninsula, Colon Province, Panama.</title>
        <authorList>
            <person name="Bouskill N."/>
        </authorList>
    </citation>
    <scope>NUCLEOTIDE SEQUENCE [LARGE SCALE GENOMIC DNA]</scope>
    <source>
        <strain evidence="3 4">GGS1</strain>
    </source>
</reference>
<feature type="domain" description="HTH tetR-type" evidence="2">
    <location>
        <begin position="2"/>
        <end position="43"/>
    </location>
</feature>
<sequence>MEAGRSAFAERGDSRAIIREIARRAGVACGLAMWNCPSKEQLVIVSMTRAARPVRASQGCVARREQAGGSTL</sequence>
<dbReference type="RefSeq" id="WP_280881887.1">
    <property type="nucleotide sequence ID" value="NZ_JARXVH010000020.1"/>
</dbReference>
<evidence type="ECO:0000256" key="1">
    <source>
        <dbReference type="ARBA" id="ARBA00023125"/>
    </source>
</evidence>
<keyword evidence="1" id="KW-0238">DNA-binding</keyword>
<dbReference type="Pfam" id="PF00440">
    <property type="entry name" value="TetR_N"/>
    <property type="match status" value="1"/>
</dbReference>
<evidence type="ECO:0000313" key="3">
    <source>
        <dbReference type="EMBL" id="MDH6221143.1"/>
    </source>
</evidence>
<evidence type="ECO:0000313" key="4">
    <source>
        <dbReference type="Proteomes" id="UP001160499"/>
    </source>
</evidence>
<dbReference type="InterPro" id="IPR001647">
    <property type="entry name" value="HTH_TetR"/>
</dbReference>
<proteinExistence type="predicted"/>
<dbReference type="Gene3D" id="1.10.357.10">
    <property type="entry name" value="Tetracycline Repressor, domain 2"/>
    <property type="match status" value="1"/>
</dbReference>
<gene>
    <name evidence="3" type="ORF">M2283_008485</name>
</gene>
<dbReference type="InterPro" id="IPR009057">
    <property type="entry name" value="Homeodomain-like_sf"/>
</dbReference>
<dbReference type="EMBL" id="JARXVH010000020">
    <property type="protein sequence ID" value="MDH6221143.1"/>
    <property type="molecule type" value="Genomic_DNA"/>
</dbReference>
<name>A0ABT6LY19_9ACTN</name>